<dbReference type="OrthoDB" id="8700053at2"/>
<dbReference type="Pfam" id="PF23536">
    <property type="entry name" value="TraK_C"/>
    <property type="match status" value="1"/>
</dbReference>
<evidence type="ECO:0000256" key="1">
    <source>
        <dbReference type="SAM" id="SignalP"/>
    </source>
</evidence>
<keyword evidence="5" id="KW-1185">Reference proteome</keyword>
<keyword evidence="1" id="KW-0732">Signal</keyword>
<evidence type="ECO:0000313" key="4">
    <source>
        <dbReference type="EMBL" id="TCJ20175.1"/>
    </source>
</evidence>
<dbReference type="EMBL" id="SJZB01000003">
    <property type="protein sequence ID" value="TCJ20175.1"/>
    <property type="molecule type" value="Genomic_DNA"/>
</dbReference>
<dbReference type="InterPro" id="IPR010563">
    <property type="entry name" value="TraK_N"/>
</dbReference>
<gene>
    <name evidence="4" type="ORF">EZJ19_00965</name>
</gene>
<comment type="caution">
    <text evidence="4">The sequence shown here is derived from an EMBL/GenBank/DDBJ whole genome shotgun (WGS) entry which is preliminary data.</text>
</comment>
<evidence type="ECO:0000313" key="5">
    <source>
        <dbReference type="Proteomes" id="UP000295443"/>
    </source>
</evidence>
<feature type="signal peptide" evidence="1">
    <location>
        <begin position="1"/>
        <end position="38"/>
    </location>
</feature>
<sequence length="261" mass="28743">MTSRPSWPRRRLTMKTNWNNSLAFCLAALAMVQAPAWALQQYEVKPDGAVSARIAVRETSRIKVEGARILEVFGSIYSPDNQAGELMASPDAASGELYVIPSAMATPGKPINIFVKTEKGTVYTLLLTPFDIPSDTVVLKDRSLPLDTPPAAADAAPDRIREIKAMELALRARTVPAGYTAVNLGRPVQLWQEARFVEMRRVMNPYLAGTVYSLTNISDAPMVLDAREFFDTDVAAVAVEREALEPGDTTRIHVIRERRGD</sequence>
<name>A0A4R1BSG9_9PROT</name>
<dbReference type="InterPro" id="IPR055397">
    <property type="entry name" value="TraK_C"/>
</dbReference>
<feature type="domain" description="TraK N-terminal" evidence="2">
    <location>
        <begin position="43"/>
        <end position="139"/>
    </location>
</feature>
<dbReference type="AlphaFoldDB" id="A0A4R1BSG9"/>
<feature type="domain" description="TraK C-terminal" evidence="3">
    <location>
        <begin position="155"/>
        <end position="256"/>
    </location>
</feature>
<proteinExistence type="predicted"/>
<evidence type="ECO:0000259" key="3">
    <source>
        <dbReference type="Pfam" id="PF23536"/>
    </source>
</evidence>
<evidence type="ECO:0000259" key="2">
    <source>
        <dbReference type="Pfam" id="PF06586"/>
    </source>
</evidence>
<reference evidence="4 5" key="1">
    <citation type="submission" date="2019-03" db="EMBL/GenBank/DDBJ databases">
        <title>Genome sequence of Thiobacillaceae bacterium LSR1, a sulfur-oxidizing bacterium isolated from freshwater sediment.</title>
        <authorList>
            <person name="Li S."/>
        </authorList>
    </citation>
    <scope>NUCLEOTIDE SEQUENCE [LARGE SCALE GENOMIC DNA]</scope>
    <source>
        <strain evidence="4 5">LSR1</strain>
    </source>
</reference>
<accession>A0A4R1BSG9</accession>
<evidence type="ECO:0008006" key="6">
    <source>
        <dbReference type="Google" id="ProtNLM"/>
    </source>
</evidence>
<feature type="chain" id="PRO_5020466726" description="Conjugal transfer protein TraK" evidence="1">
    <location>
        <begin position="39"/>
        <end position="261"/>
    </location>
</feature>
<organism evidence="4 5">
    <name type="scientific">Parasulfuritortus cantonensis</name>
    <dbReference type="NCBI Taxonomy" id="2528202"/>
    <lineage>
        <taxon>Bacteria</taxon>
        <taxon>Pseudomonadati</taxon>
        <taxon>Pseudomonadota</taxon>
        <taxon>Betaproteobacteria</taxon>
        <taxon>Nitrosomonadales</taxon>
        <taxon>Thiobacillaceae</taxon>
        <taxon>Parasulfuritortus</taxon>
    </lineage>
</organism>
<dbReference type="Proteomes" id="UP000295443">
    <property type="component" value="Unassembled WGS sequence"/>
</dbReference>
<dbReference type="Pfam" id="PF06586">
    <property type="entry name" value="TraK_N"/>
    <property type="match status" value="1"/>
</dbReference>
<protein>
    <recommendedName>
        <fullName evidence="6">Conjugal transfer protein TraK</fullName>
    </recommendedName>
</protein>